<evidence type="ECO:0000313" key="2">
    <source>
        <dbReference type="EMBL" id="KIN03521.1"/>
    </source>
</evidence>
<dbReference type="InParanoid" id="A0A0C3H5Q3"/>
<accession>A0A0C3H5Q3</accession>
<keyword evidence="1" id="KW-0812">Transmembrane</keyword>
<dbReference type="HOGENOM" id="CLU_1511047_0_0_1"/>
<dbReference type="AlphaFoldDB" id="A0A0C3H5Q3"/>
<sequence>MWNAHTASASKNQSTATCTSQRVGYTFSLAQILANDAAQHTLVDSESSFGKLTTRVLLILPINSIIFTGLSLLLVLYGATATIVMPKPPFNILRIAFLAIVAAAHLFTISSAKITVLAKEVGRTIGVDEGVQIRAWEDKGFYLFTWLSTALIWVVMGLGIVVGFMFTRVQMWHEKNIA</sequence>
<organism evidence="2 3">
    <name type="scientific">Oidiodendron maius (strain Zn)</name>
    <dbReference type="NCBI Taxonomy" id="913774"/>
    <lineage>
        <taxon>Eukaryota</taxon>
        <taxon>Fungi</taxon>
        <taxon>Dikarya</taxon>
        <taxon>Ascomycota</taxon>
        <taxon>Pezizomycotina</taxon>
        <taxon>Leotiomycetes</taxon>
        <taxon>Leotiomycetes incertae sedis</taxon>
        <taxon>Myxotrichaceae</taxon>
        <taxon>Oidiodendron</taxon>
    </lineage>
</organism>
<keyword evidence="1" id="KW-0472">Membrane</keyword>
<proteinExistence type="predicted"/>
<feature type="transmembrane region" description="Helical" evidence="1">
    <location>
        <begin position="56"/>
        <end position="79"/>
    </location>
</feature>
<protein>
    <submittedName>
        <fullName evidence="2">Uncharacterized protein</fullName>
    </submittedName>
</protein>
<dbReference type="InterPro" id="IPR009571">
    <property type="entry name" value="SUR7/Rim9-like_fungi"/>
</dbReference>
<feature type="transmembrane region" description="Helical" evidence="1">
    <location>
        <begin position="91"/>
        <end position="109"/>
    </location>
</feature>
<evidence type="ECO:0000313" key="3">
    <source>
        <dbReference type="Proteomes" id="UP000054321"/>
    </source>
</evidence>
<keyword evidence="3" id="KW-1185">Reference proteome</keyword>
<evidence type="ECO:0000256" key="1">
    <source>
        <dbReference type="SAM" id="Phobius"/>
    </source>
</evidence>
<dbReference type="GO" id="GO:0005886">
    <property type="term" value="C:plasma membrane"/>
    <property type="evidence" value="ECO:0007669"/>
    <property type="project" value="InterPro"/>
</dbReference>
<dbReference type="Pfam" id="PF06687">
    <property type="entry name" value="SUR7"/>
    <property type="match status" value="1"/>
</dbReference>
<gene>
    <name evidence="2" type="ORF">OIDMADRAFT_51482</name>
</gene>
<dbReference type="EMBL" id="KN832873">
    <property type="protein sequence ID" value="KIN03521.1"/>
    <property type="molecule type" value="Genomic_DNA"/>
</dbReference>
<feature type="transmembrane region" description="Helical" evidence="1">
    <location>
        <begin position="141"/>
        <end position="166"/>
    </location>
</feature>
<reference evidence="2 3" key="1">
    <citation type="submission" date="2014-04" db="EMBL/GenBank/DDBJ databases">
        <authorList>
            <consortium name="DOE Joint Genome Institute"/>
            <person name="Kuo A."/>
            <person name="Martino E."/>
            <person name="Perotto S."/>
            <person name="Kohler A."/>
            <person name="Nagy L.G."/>
            <person name="Floudas D."/>
            <person name="Copeland A."/>
            <person name="Barry K.W."/>
            <person name="Cichocki N."/>
            <person name="Veneault-Fourrey C."/>
            <person name="LaButti K."/>
            <person name="Lindquist E.A."/>
            <person name="Lipzen A."/>
            <person name="Lundell T."/>
            <person name="Morin E."/>
            <person name="Murat C."/>
            <person name="Sun H."/>
            <person name="Tunlid A."/>
            <person name="Henrissat B."/>
            <person name="Grigoriev I.V."/>
            <person name="Hibbett D.S."/>
            <person name="Martin F."/>
            <person name="Nordberg H.P."/>
            <person name="Cantor M.N."/>
            <person name="Hua S.X."/>
        </authorList>
    </citation>
    <scope>NUCLEOTIDE SEQUENCE [LARGE SCALE GENOMIC DNA]</scope>
    <source>
        <strain evidence="2 3">Zn</strain>
    </source>
</reference>
<keyword evidence="1" id="KW-1133">Transmembrane helix</keyword>
<name>A0A0C3H5Q3_OIDMZ</name>
<reference evidence="3" key="2">
    <citation type="submission" date="2015-01" db="EMBL/GenBank/DDBJ databases">
        <title>Evolutionary Origins and Diversification of the Mycorrhizal Mutualists.</title>
        <authorList>
            <consortium name="DOE Joint Genome Institute"/>
            <consortium name="Mycorrhizal Genomics Consortium"/>
            <person name="Kohler A."/>
            <person name="Kuo A."/>
            <person name="Nagy L.G."/>
            <person name="Floudas D."/>
            <person name="Copeland A."/>
            <person name="Barry K.W."/>
            <person name="Cichocki N."/>
            <person name="Veneault-Fourrey C."/>
            <person name="LaButti K."/>
            <person name="Lindquist E.A."/>
            <person name="Lipzen A."/>
            <person name="Lundell T."/>
            <person name="Morin E."/>
            <person name="Murat C."/>
            <person name="Riley R."/>
            <person name="Ohm R."/>
            <person name="Sun H."/>
            <person name="Tunlid A."/>
            <person name="Henrissat B."/>
            <person name="Grigoriev I.V."/>
            <person name="Hibbett D.S."/>
            <person name="Martin F."/>
        </authorList>
    </citation>
    <scope>NUCLEOTIDE SEQUENCE [LARGE SCALE GENOMIC DNA]</scope>
    <source>
        <strain evidence="3">Zn</strain>
    </source>
</reference>
<dbReference type="OrthoDB" id="3549864at2759"/>
<dbReference type="Proteomes" id="UP000054321">
    <property type="component" value="Unassembled WGS sequence"/>
</dbReference>